<evidence type="ECO:0000313" key="2">
    <source>
        <dbReference type="Proteomes" id="UP000279601"/>
    </source>
</evidence>
<dbReference type="EMBL" id="LT614807">
    <property type="protein sequence ID" value="SCN45895.1"/>
    <property type="molecule type" value="Genomic_DNA"/>
</dbReference>
<proteinExistence type="predicted"/>
<dbReference type="KEGG" id="vg:65109350"/>
<organism evidence="1 2">
    <name type="scientific">Cronobacter phage Pet-CM3-4</name>
    <dbReference type="NCBI Taxonomy" id="1892569"/>
    <lineage>
        <taxon>Viruses</taxon>
        <taxon>Duplodnaviria</taxon>
        <taxon>Heunggongvirae</taxon>
        <taxon>Uroviricota</taxon>
        <taxon>Caudoviricetes</taxon>
        <taxon>Pantevenvirales</taxon>
        <taxon>Straboviridae</taxon>
        <taxon>Tevenvirinae</taxon>
        <taxon>Karamvirus</taxon>
        <taxon>Karamvirus petcm34</taxon>
    </lineage>
</organism>
<accession>A0A1D3RKW2</accession>
<dbReference type="RefSeq" id="YP_010091817.1">
    <property type="nucleotide sequence ID" value="NC_055726.1"/>
</dbReference>
<dbReference type="Proteomes" id="UP000279601">
    <property type="component" value="Segment"/>
</dbReference>
<dbReference type="GeneID" id="65109350"/>
<keyword evidence="2" id="KW-1185">Reference proteome</keyword>
<evidence type="ECO:0000313" key="1">
    <source>
        <dbReference type="EMBL" id="SCN45895.1"/>
    </source>
</evidence>
<reference evidence="2" key="1">
    <citation type="submission" date="2016-09" db="EMBL/GenBank/DDBJ databases">
        <authorList>
            <person name="Kajsik M."/>
        </authorList>
    </citation>
    <scope>NUCLEOTIDE SEQUENCE [LARGE SCALE GENOMIC DNA]</scope>
</reference>
<protein>
    <submittedName>
        <fullName evidence="1">Uncharacterized protein</fullName>
    </submittedName>
</protein>
<name>A0A1D3RKW2_9CAUD</name>
<sequence>MINVIEWFPQTDTTKRLESFANKEEFFKARNIHADNQKQREMIDAMFNGAIYITRKNGGVLYHRTLAELIREYHGQ</sequence>